<keyword evidence="7" id="KW-1185">Reference proteome</keyword>
<dbReference type="RefSeq" id="WP_076692051.1">
    <property type="nucleotide sequence ID" value="NZ_CP018762.1"/>
</dbReference>
<dbReference type="InterPro" id="IPR004381">
    <property type="entry name" value="Glycerate_kinase"/>
</dbReference>
<dbReference type="EMBL" id="CP018762">
    <property type="protein sequence ID" value="APZ35699.1"/>
    <property type="molecule type" value="Genomic_DNA"/>
</dbReference>
<evidence type="ECO:0000256" key="4">
    <source>
        <dbReference type="PIRNR" id="PIRNR006078"/>
    </source>
</evidence>
<dbReference type="InterPro" id="IPR036129">
    <property type="entry name" value="Glycerate_kinase_sf"/>
</dbReference>
<evidence type="ECO:0000256" key="3">
    <source>
        <dbReference type="ARBA" id="ARBA00022777"/>
    </source>
</evidence>
<dbReference type="PIRSF" id="PIRSF006078">
    <property type="entry name" value="GlxK"/>
    <property type="match status" value="1"/>
</dbReference>
<protein>
    <submittedName>
        <fullName evidence="6">Glycerate kinase</fullName>
    </submittedName>
</protein>
<name>A0A1P8UC81_9MICO</name>
<feature type="region of interest" description="Disordered" evidence="5">
    <location>
        <begin position="244"/>
        <end position="289"/>
    </location>
</feature>
<dbReference type="InterPro" id="IPR018193">
    <property type="entry name" value="Glyc_kinase_flavodox-like_fold"/>
</dbReference>
<reference evidence="6 7" key="1">
    <citation type="submission" date="2016-12" db="EMBL/GenBank/DDBJ databases">
        <title>Complete genome sequence of Microbacterium aurum KACC 15219.</title>
        <authorList>
            <person name="Jung Y."/>
            <person name="Shin J.-H."/>
            <person name="Lee Y.-J."/>
            <person name="Yi H."/>
            <person name="Bahn Y.-S."/>
            <person name="Kim J.F."/>
            <person name="Lee D.-W."/>
        </authorList>
    </citation>
    <scope>NUCLEOTIDE SEQUENCE [LARGE SCALE GENOMIC DNA]</scope>
    <source>
        <strain evidence="6 7">KACC 15219</strain>
    </source>
</reference>
<keyword evidence="2 4" id="KW-0808">Transferase</keyword>
<dbReference type="Gene3D" id="3.90.1510.10">
    <property type="entry name" value="Glycerate kinase, domain 2"/>
    <property type="match status" value="2"/>
</dbReference>
<evidence type="ECO:0000256" key="5">
    <source>
        <dbReference type="SAM" id="MobiDB-lite"/>
    </source>
</evidence>
<dbReference type="PANTHER" id="PTHR21599:SF0">
    <property type="entry name" value="GLYCERATE KINASE"/>
    <property type="match status" value="1"/>
</dbReference>
<evidence type="ECO:0000256" key="1">
    <source>
        <dbReference type="ARBA" id="ARBA00006284"/>
    </source>
</evidence>
<gene>
    <name evidence="6" type="ORF">BOH66_02360</name>
</gene>
<accession>A0A1P8UC81</accession>
<sequence>MTRVVVAVDSFKGSIGAADAAAAVRDGWVEVRGADEVVLRPMADGGEGTLDAFAAAVPGARRMPVTVCGPHGREIPASWLLLPDRTGVVELASTSGIELLQADGGGGLRPWDAGTRGFGEAIAAALDHGVERLVLGIGSSASTDGGAGMLTALGARFTDASGAPLAPGVRGLVALADADLSGLRPLPPGGAVVLSDVTNPLCGPGGAAAVFGPQKGLDAEAVAVADAALARLAGLVAPGAAPLSPAASFDTSDAERAPSRRARPISPADSGPARQHPAHSAHVWDAGTPGAGAAGGTGFGLLAWGAELVRGAERVAELIHLAEAIAAADLVITGEGSYDGQSAAGKVPAFVAQLASASGVPAALVAGRITADADTSAFAASVSLTELAGSPEASLSAPADWLRAAGAQVARAR</sequence>
<evidence type="ECO:0000313" key="6">
    <source>
        <dbReference type="EMBL" id="APZ35699.1"/>
    </source>
</evidence>
<keyword evidence="3 4" id="KW-0418">Kinase</keyword>
<dbReference type="AlphaFoldDB" id="A0A1P8UC81"/>
<comment type="similarity">
    <text evidence="1 4">Belongs to the glycerate kinase type-1 family.</text>
</comment>
<dbReference type="KEGG" id="maur:BOH66_02360"/>
<organism evidence="6 7">
    <name type="scientific">Microbacterium aurum</name>
    <dbReference type="NCBI Taxonomy" id="36805"/>
    <lineage>
        <taxon>Bacteria</taxon>
        <taxon>Bacillati</taxon>
        <taxon>Actinomycetota</taxon>
        <taxon>Actinomycetes</taxon>
        <taxon>Micrococcales</taxon>
        <taxon>Microbacteriaceae</taxon>
        <taxon>Microbacterium</taxon>
    </lineage>
</organism>
<evidence type="ECO:0000313" key="7">
    <source>
        <dbReference type="Proteomes" id="UP000187185"/>
    </source>
</evidence>
<dbReference type="GO" id="GO:0031388">
    <property type="term" value="P:organic acid phosphorylation"/>
    <property type="evidence" value="ECO:0007669"/>
    <property type="project" value="UniProtKB-UniRule"/>
</dbReference>
<evidence type="ECO:0000256" key="2">
    <source>
        <dbReference type="ARBA" id="ARBA00022679"/>
    </source>
</evidence>
<dbReference type="SUPFAM" id="SSF110738">
    <property type="entry name" value="Glycerate kinase I"/>
    <property type="match status" value="1"/>
</dbReference>
<dbReference type="GO" id="GO:0008887">
    <property type="term" value="F:glycerate kinase activity"/>
    <property type="evidence" value="ECO:0007669"/>
    <property type="project" value="UniProtKB-UniRule"/>
</dbReference>
<dbReference type="InterPro" id="IPR018197">
    <property type="entry name" value="Glycerate_kinase_RE-like"/>
</dbReference>
<proteinExistence type="inferred from homology"/>
<dbReference type="Gene3D" id="3.40.50.10350">
    <property type="entry name" value="Glycerate kinase, domain 1"/>
    <property type="match status" value="2"/>
</dbReference>
<dbReference type="PANTHER" id="PTHR21599">
    <property type="entry name" value="GLYCERATE KINASE"/>
    <property type="match status" value="1"/>
</dbReference>
<dbReference type="OrthoDB" id="9774290at2"/>
<dbReference type="NCBIfam" id="TIGR00045">
    <property type="entry name" value="glycerate kinase"/>
    <property type="match status" value="1"/>
</dbReference>
<dbReference type="Proteomes" id="UP000187185">
    <property type="component" value="Chromosome"/>
</dbReference>
<dbReference type="Pfam" id="PF02595">
    <property type="entry name" value="Gly_kinase"/>
    <property type="match status" value="1"/>
</dbReference>
<dbReference type="STRING" id="36805.BOH66_02360"/>